<evidence type="ECO:0000313" key="2">
    <source>
        <dbReference type="Proteomes" id="UP001055125"/>
    </source>
</evidence>
<accession>A0ABQ4S493</accession>
<gene>
    <name evidence="1" type="primary">vapD</name>
    <name evidence="1" type="ORF">OCOJLMKI_4465</name>
</gene>
<comment type="caution">
    <text evidence="1">The sequence shown here is derived from an EMBL/GenBank/DDBJ whole genome shotgun (WGS) entry which is preliminary data.</text>
</comment>
<sequence>MFAIAFDLVVAETQLHHPKSVAQAYADIRATLDRYGFA</sequence>
<reference evidence="1" key="1">
    <citation type="journal article" date="2021" name="Front. Microbiol.">
        <title>Comprehensive Comparative Genomics and Phenotyping of Methylobacterium Species.</title>
        <authorList>
            <person name="Alessa O."/>
            <person name="Ogura Y."/>
            <person name="Fujitani Y."/>
            <person name="Takami H."/>
            <person name="Hayashi T."/>
            <person name="Sahin N."/>
            <person name="Tani A."/>
        </authorList>
    </citation>
    <scope>NUCLEOTIDE SEQUENCE</scope>
    <source>
        <strain evidence="1">DSM 19015</strain>
    </source>
</reference>
<keyword evidence="2" id="KW-1185">Reference proteome</keyword>
<protein>
    <submittedName>
        <fullName evidence="1">Endoribonuclease VapD</fullName>
    </submittedName>
</protein>
<evidence type="ECO:0000313" key="1">
    <source>
        <dbReference type="EMBL" id="GJD97237.1"/>
    </source>
</evidence>
<proteinExistence type="predicted"/>
<name>A0ABQ4S493_9HYPH</name>
<dbReference type="Gene3D" id="3.30.70.240">
    <property type="match status" value="1"/>
</dbReference>
<reference evidence="1" key="2">
    <citation type="submission" date="2021-08" db="EMBL/GenBank/DDBJ databases">
        <authorList>
            <person name="Tani A."/>
            <person name="Ola A."/>
            <person name="Ogura Y."/>
            <person name="Katsura K."/>
            <person name="Hayashi T."/>
        </authorList>
    </citation>
    <scope>NUCLEOTIDE SEQUENCE</scope>
    <source>
        <strain evidence="1">DSM 19015</strain>
    </source>
</reference>
<dbReference type="Proteomes" id="UP001055125">
    <property type="component" value="Unassembled WGS sequence"/>
</dbReference>
<organism evidence="1 2">
    <name type="scientific">Methylobacterium iners</name>
    <dbReference type="NCBI Taxonomy" id="418707"/>
    <lineage>
        <taxon>Bacteria</taxon>
        <taxon>Pseudomonadati</taxon>
        <taxon>Pseudomonadota</taxon>
        <taxon>Alphaproteobacteria</taxon>
        <taxon>Hyphomicrobiales</taxon>
        <taxon>Methylobacteriaceae</taxon>
        <taxon>Methylobacterium</taxon>
    </lineage>
</organism>
<dbReference type="EMBL" id="BPQP01000084">
    <property type="protein sequence ID" value="GJD97237.1"/>
    <property type="molecule type" value="Genomic_DNA"/>
</dbReference>